<organism evidence="2 3">
    <name type="scientific">Bacteroides uniformis</name>
    <dbReference type="NCBI Taxonomy" id="820"/>
    <lineage>
        <taxon>Bacteria</taxon>
        <taxon>Pseudomonadati</taxon>
        <taxon>Bacteroidota</taxon>
        <taxon>Bacteroidia</taxon>
        <taxon>Bacteroidales</taxon>
        <taxon>Bacteroidaceae</taxon>
        <taxon>Bacteroides</taxon>
    </lineage>
</organism>
<sequence>MKIGILTFHRACNYGGALQCFALAKKLNTMGYNVEVVDYRSKAIEQSYQLINMRGLKSFLASILCLRKSMKKRKNFRSFSKSFVPTSNIIYYSASEISNQYDIYFIGSDQVWSKRINRGFDSVFWGQFKGKKATYAASMGTDHSYSNAEYAELKGYLKNFDFLSTREDSLRNEMAPLTDKQIQTVVDPTLLISRKDYENIAIKPQEENYVLYYQMEYHPQSKDFVANIAKQLDCKVITLMGPNEQYEGVEHIHKTIPEVNVQELVGYILNARCVVASSFHGTALPIAMRKDFYFLANYEVDRSENLLRRIGALDRMKESRETVKFSPVDYSVIEPCLNIFISESVEYIRNCINSETKCEN</sequence>
<evidence type="ECO:0000313" key="3">
    <source>
        <dbReference type="Proteomes" id="UP000285283"/>
    </source>
</evidence>
<dbReference type="GO" id="GO:0016740">
    <property type="term" value="F:transferase activity"/>
    <property type="evidence" value="ECO:0007669"/>
    <property type="project" value="UniProtKB-KW"/>
</dbReference>
<dbReference type="InterPro" id="IPR007345">
    <property type="entry name" value="Polysacch_pyruvyl_Trfase"/>
</dbReference>
<evidence type="ECO:0000313" key="2">
    <source>
        <dbReference type="EMBL" id="RGS54676.1"/>
    </source>
</evidence>
<dbReference type="Proteomes" id="UP000285283">
    <property type="component" value="Unassembled WGS sequence"/>
</dbReference>
<protein>
    <submittedName>
        <fullName evidence="2">Polysaccharide pyruvyl transferase family protein</fullName>
    </submittedName>
</protein>
<proteinExistence type="predicted"/>
<keyword evidence="2" id="KW-0808">Transferase</keyword>
<dbReference type="Pfam" id="PF04230">
    <property type="entry name" value="PS_pyruv_trans"/>
    <property type="match status" value="1"/>
</dbReference>
<name>A0A412JQL6_BACUN</name>
<accession>A0A412JQL6</accession>
<dbReference type="EMBL" id="QRVP01000008">
    <property type="protein sequence ID" value="RGS54676.1"/>
    <property type="molecule type" value="Genomic_DNA"/>
</dbReference>
<dbReference type="RefSeq" id="WP_117878613.1">
    <property type="nucleotide sequence ID" value="NZ_CAXVJK010000004.1"/>
</dbReference>
<dbReference type="AlphaFoldDB" id="A0A412JQL6"/>
<comment type="caution">
    <text evidence="2">The sequence shown here is derived from an EMBL/GenBank/DDBJ whole genome shotgun (WGS) entry which is preliminary data.</text>
</comment>
<reference evidence="2 3" key="1">
    <citation type="submission" date="2018-08" db="EMBL/GenBank/DDBJ databases">
        <title>A genome reference for cultivated species of the human gut microbiota.</title>
        <authorList>
            <person name="Zou Y."/>
            <person name="Xue W."/>
            <person name="Luo G."/>
        </authorList>
    </citation>
    <scope>NUCLEOTIDE SEQUENCE [LARGE SCALE GENOMIC DNA]</scope>
    <source>
        <strain evidence="2 3">AF21-53</strain>
    </source>
</reference>
<gene>
    <name evidence="2" type="ORF">DWX87_10725</name>
</gene>
<feature type="domain" description="Polysaccharide pyruvyl transferase" evidence="1">
    <location>
        <begin position="13"/>
        <end position="297"/>
    </location>
</feature>
<evidence type="ECO:0000259" key="1">
    <source>
        <dbReference type="Pfam" id="PF04230"/>
    </source>
</evidence>